<name>M7SC84_EUTLA</name>
<dbReference type="PANTHER" id="PTHR22642">
    <property type="entry name" value="IMIDAZOLONEPROPIONASE"/>
    <property type="match status" value="1"/>
</dbReference>
<keyword evidence="3" id="KW-1185">Reference proteome</keyword>
<dbReference type="Gene3D" id="3.10.310.70">
    <property type="match status" value="1"/>
</dbReference>
<dbReference type="Proteomes" id="UP000012174">
    <property type="component" value="Unassembled WGS sequence"/>
</dbReference>
<dbReference type="InterPro" id="IPR011059">
    <property type="entry name" value="Metal-dep_hydrolase_composite"/>
</dbReference>
<gene>
    <name evidence="2" type="ORF">UCREL1_11279</name>
</gene>
<dbReference type="Pfam" id="PF07969">
    <property type="entry name" value="Amidohydro_3"/>
    <property type="match status" value="2"/>
</dbReference>
<feature type="domain" description="Amidohydrolase 3" evidence="1">
    <location>
        <begin position="321"/>
        <end position="390"/>
    </location>
</feature>
<sequence>MDWLRIPGVRRDRLWLYPSVAVVGLAGLIKLREGALNYFYSETHCYQSVLTNHAAQPYVNCFSVSPTGAFSDVFQADADSDLARNADLGYAMPGLWDGHGHLLQYGEFLNSVDLFGARSMDEARSRVREYLDRNPQAGSREEWLRGVGWDQMVLGQTPTAADLSADDKLKDLYIMLDRVDVHCIWVSQAVLNLLPDPISDVDGGEVVREPGMGVFCDNATRFVQSAMAKLNEVGLVGIHDAGVTPGNLELYKSLARGDDWTVRVYAMIECYERNTFCPDEVEKYVDPDGWLSIQSVKLFADGALGSWGRQSPEGYANGWYAEESLDLDQAIRGFTDGPAHGGFMRGKAGVIRRGSYADWVVLDQPLETLDIEDLRSLKVRETWVAGRIVYNRK</sequence>
<reference evidence="3" key="1">
    <citation type="journal article" date="2013" name="Genome Announc.">
        <title>Draft genome sequence of the grapevine dieback fungus Eutypa lata UCR-EL1.</title>
        <authorList>
            <person name="Blanco-Ulate B."/>
            <person name="Rolshausen P.E."/>
            <person name="Cantu D."/>
        </authorList>
    </citation>
    <scope>NUCLEOTIDE SEQUENCE [LARGE SCALE GENOMIC DNA]</scope>
    <source>
        <strain evidence="3">UCR-EL1</strain>
    </source>
</reference>
<evidence type="ECO:0000313" key="2">
    <source>
        <dbReference type="EMBL" id="EMR61793.1"/>
    </source>
</evidence>
<dbReference type="HOGENOM" id="CLU_009942_1_1_1"/>
<dbReference type="PANTHER" id="PTHR22642:SF2">
    <property type="entry name" value="PROTEIN LONG AFTER FAR-RED 3"/>
    <property type="match status" value="1"/>
</dbReference>
<dbReference type="GO" id="GO:0016810">
    <property type="term" value="F:hydrolase activity, acting on carbon-nitrogen (but not peptide) bonds"/>
    <property type="evidence" value="ECO:0007669"/>
    <property type="project" value="InterPro"/>
</dbReference>
<feature type="domain" description="Amidohydrolase 3" evidence="1">
    <location>
        <begin position="89"/>
        <end position="319"/>
    </location>
</feature>
<dbReference type="AlphaFoldDB" id="M7SC84"/>
<dbReference type="InterPro" id="IPR013108">
    <property type="entry name" value="Amidohydro_3"/>
</dbReference>
<accession>M7SC84</accession>
<dbReference type="OrthoDB" id="3501663at2759"/>
<organism evidence="2 3">
    <name type="scientific">Eutypa lata (strain UCR-EL1)</name>
    <name type="common">Grapevine dieback disease fungus</name>
    <name type="synonym">Eutypa armeniacae</name>
    <dbReference type="NCBI Taxonomy" id="1287681"/>
    <lineage>
        <taxon>Eukaryota</taxon>
        <taxon>Fungi</taxon>
        <taxon>Dikarya</taxon>
        <taxon>Ascomycota</taxon>
        <taxon>Pezizomycotina</taxon>
        <taxon>Sordariomycetes</taxon>
        <taxon>Xylariomycetidae</taxon>
        <taxon>Xylariales</taxon>
        <taxon>Diatrypaceae</taxon>
        <taxon>Eutypa</taxon>
    </lineage>
</organism>
<dbReference type="KEGG" id="ela:UCREL1_11279"/>
<evidence type="ECO:0000259" key="1">
    <source>
        <dbReference type="Pfam" id="PF07969"/>
    </source>
</evidence>
<keyword evidence="2" id="KW-0378">Hydrolase</keyword>
<proteinExistence type="predicted"/>
<protein>
    <submittedName>
        <fullName evidence="2">Putative amidohydrolase 3 protein</fullName>
    </submittedName>
</protein>
<evidence type="ECO:0000313" key="3">
    <source>
        <dbReference type="Proteomes" id="UP000012174"/>
    </source>
</evidence>
<dbReference type="eggNOG" id="ENOG502QSHE">
    <property type="taxonomic scope" value="Eukaryota"/>
</dbReference>
<dbReference type="EMBL" id="KB707545">
    <property type="protein sequence ID" value="EMR61793.1"/>
    <property type="molecule type" value="Genomic_DNA"/>
</dbReference>
<dbReference type="SUPFAM" id="SSF51338">
    <property type="entry name" value="Composite domain of metallo-dependent hydrolases"/>
    <property type="match status" value="1"/>
</dbReference>